<feature type="domain" description="GST C-terminal" evidence="2">
    <location>
        <begin position="111"/>
        <end position="263"/>
    </location>
</feature>
<dbReference type="Proteomes" id="UP000285712">
    <property type="component" value="Unassembled WGS sequence"/>
</dbReference>
<evidence type="ECO:0000313" key="6">
    <source>
        <dbReference type="Proteomes" id="UP000285712"/>
    </source>
</evidence>
<dbReference type="PROSITE" id="PS50405">
    <property type="entry name" value="GST_CTER"/>
    <property type="match status" value="1"/>
</dbReference>
<sequence length="266" mass="29764">DSDWTKSATNFWILMGHMIYAISEKTTMPFETAPFESLTASELDAFKQKDGKLHLFSNIGCPYGHRALWTAVEVNAPFHVVEVSLTDPPAAYSEKFNRYGTVPYLLSNGSPVYESAIIAQYLDTKHGGGELFRRSNPEEAALAQLAAAKFEAGALYQLLRKFSDENVAELKEMLAEVEAVYRINGADYRSKGPYLLGNTLSNAEILTATVLFRFEIVLKHYHNFDLLSDFPLVAAALAAVKTRPAFQQTIREPQLYIDMYAKFVAK</sequence>
<evidence type="ECO:0008006" key="7">
    <source>
        <dbReference type="Google" id="ProtNLM"/>
    </source>
</evidence>
<dbReference type="PROSITE" id="PS50404">
    <property type="entry name" value="GST_NTER"/>
    <property type="match status" value="1"/>
</dbReference>
<reference evidence="5 6" key="1">
    <citation type="submission" date="2018-08" db="EMBL/GenBank/DDBJ databases">
        <title>Aphanomyces genome sequencing and annotation.</title>
        <authorList>
            <person name="Minardi D."/>
            <person name="Oidtmann B."/>
            <person name="Van Der Giezen M."/>
            <person name="Studholme D.J."/>
        </authorList>
    </citation>
    <scope>NUCLEOTIDE SEQUENCE [LARGE SCALE GENOMIC DNA]</scope>
    <source>
        <strain evidence="4 5">Da</strain>
        <strain evidence="3 6">Sv</strain>
    </source>
</reference>
<dbReference type="EMBL" id="QUTH01006617">
    <property type="protein sequence ID" value="RHZ06667.1"/>
    <property type="molecule type" value="Genomic_DNA"/>
</dbReference>
<dbReference type="SFLD" id="SFLDS00019">
    <property type="entry name" value="Glutathione_Transferase_(cytos"/>
    <property type="match status" value="1"/>
</dbReference>
<protein>
    <recommendedName>
        <fullName evidence="7">GST N-terminal domain-containing protein</fullName>
    </recommendedName>
</protein>
<dbReference type="Gene3D" id="1.20.1050.10">
    <property type="match status" value="1"/>
</dbReference>
<dbReference type="InterPro" id="IPR010987">
    <property type="entry name" value="Glutathione-S-Trfase_C-like"/>
</dbReference>
<dbReference type="PANTHER" id="PTHR43968:SF6">
    <property type="entry name" value="GLUTATHIONE S-TRANSFERASE OMEGA"/>
    <property type="match status" value="1"/>
</dbReference>
<proteinExistence type="predicted"/>
<dbReference type="InterPro" id="IPR050983">
    <property type="entry name" value="GST_Omega/HSP26"/>
</dbReference>
<comment type="caution">
    <text evidence="3">The sequence shown here is derived from an EMBL/GenBank/DDBJ whole genome shotgun (WGS) entry which is preliminary data.</text>
</comment>
<dbReference type="PANTHER" id="PTHR43968">
    <property type="match status" value="1"/>
</dbReference>
<evidence type="ECO:0000313" key="3">
    <source>
        <dbReference type="EMBL" id="RHZ00503.1"/>
    </source>
</evidence>
<evidence type="ECO:0000313" key="5">
    <source>
        <dbReference type="Proteomes" id="UP000285430"/>
    </source>
</evidence>
<dbReference type="SUPFAM" id="SSF52833">
    <property type="entry name" value="Thioredoxin-like"/>
    <property type="match status" value="1"/>
</dbReference>
<dbReference type="GO" id="GO:0005737">
    <property type="term" value="C:cytoplasm"/>
    <property type="evidence" value="ECO:0007669"/>
    <property type="project" value="TreeGrafter"/>
</dbReference>
<evidence type="ECO:0000259" key="1">
    <source>
        <dbReference type="PROSITE" id="PS50404"/>
    </source>
</evidence>
<dbReference type="InterPro" id="IPR040079">
    <property type="entry name" value="Glutathione_S-Trfase"/>
</dbReference>
<dbReference type="Gene3D" id="3.40.30.10">
    <property type="entry name" value="Glutaredoxin"/>
    <property type="match status" value="1"/>
</dbReference>
<dbReference type="PROSITE" id="PS51354">
    <property type="entry name" value="GLUTAREDOXIN_2"/>
    <property type="match status" value="1"/>
</dbReference>
<dbReference type="CDD" id="cd00570">
    <property type="entry name" value="GST_N_family"/>
    <property type="match status" value="1"/>
</dbReference>
<dbReference type="SFLD" id="SFLDG00358">
    <property type="entry name" value="Main_(cytGST)"/>
    <property type="match status" value="1"/>
</dbReference>
<dbReference type="InterPro" id="IPR036249">
    <property type="entry name" value="Thioredoxin-like_sf"/>
</dbReference>
<gene>
    <name evidence="3" type="ORF">DYB35_012591</name>
    <name evidence="4" type="ORF">DYB37_002773</name>
</gene>
<dbReference type="AlphaFoldDB" id="A0A3R6WVH5"/>
<feature type="non-terminal residue" evidence="3">
    <location>
        <position position="1"/>
    </location>
</feature>
<evidence type="ECO:0000259" key="2">
    <source>
        <dbReference type="PROSITE" id="PS50405"/>
    </source>
</evidence>
<dbReference type="Pfam" id="PF13417">
    <property type="entry name" value="GST_N_3"/>
    <property type="match status" value="1"/>
</dbReference>
<feature type="domain" description="GST N-terminal" evidence="1">
    <location>
        <begin position="51"/>
        <end position="130"/>
    </location>
</feature>
<organism evidence="3 6">
    <name type="scientific">Aphanomyces astaci</name>
    <name type="common">Crayfish plague agent</name>
    <dbReference type="NCBI Taxonomy" id="112090"/>
    <lineage>
        <taxon>Eukaryota</taxon>
        <taxon>Sar</taxon>
        <taxon>Stramenopiles</taxon>
        <taxon>Oomycota</taxon>
        <taxon>Saprolegniomycetes</taxon>
        <taxon>Saprolegniales</taxon>
        <taxon>Verrucalvaceae</taxon>
        <taxon>Aphanomyces</taxon>
    </lineage>
</organism>
<dbReference type="Proteomes" id="UP000285430">
    <property type="component" value="Unassembled WGS sequence"/>
</dbReference>
<dbReference type="InterPro" id="IPR036282">
    <property type="entry name" value="Glutathione-S-Trfase_C_sf"/>
</dbReference>
<dbReference type="VEuPathDB" id="FungiDB:H257_00402"/>
<evidence type="ECO:0000313" key="4">
    <source>
        <dbReference type="EMBL" id="RHZ06667.1"/>
    </source>
</evidence>
<accession>A0A3R6WVH5</accession>
<dbReference type="Pfam" id="PF16865">
    <property type="entry name" value="GST_C_5"/>
    <property type="match status" value="1"/>
</dbReference>
<name>A0A3R6WVH5_APHAT</name>
<dbReference type="InterPro" id="IPR041695">
    <property type="entry name" value="GST_C_5"/>
</dbReference>
<dbReference type="EMBL" id="QUTG01001057">
    <property type="protein sequence ID" value="RHZ00503.1"/>
    <property type="molecule type" value="Genomic_DNA"/>
</dbReference>
<dbReference type="SUPFAM" id="SSF47616">
    <property type="entry name" value="GST C-terminal domain-like"/>
    <property type="match status" value="1"/>
</dbReference>
<dbReference type="InterPro" id="IPR004045">
    <property type="entry name" value="Glutathione_S-Trfase_N"/>
</dbReference>